<reference evidence="2" key="1">
    <citation type="submission" date="2017-09" db="EMBL/GenBank/DDBJ databases">
        <title>Genome evolution observed in wild isolates of Caulobacter crescentus.</title>
        <authorList>
            <person name="Ely B."/>
            <person name="Wilson K."/>
            <person name="Scott D."/>
        </authorList>
    </citation>
    <scope>NUCLEOTIDE SEQUENCE [LARGE SCALE GENOMIC DNA]</scope>
    <source>
        <strain evidence="2">CB13b1a</strain>
    </source>
</reference>
<evidence type="ECO:0000313" key="1">
    <source>
        <dbReference type="EMBL" id="ATC34149.1"/>
    </source>
</evidence>
<organism evidence="1 2">
    <name type="scientific">Caulobacter vibrioides</name>
    <name type="common">Caulobacter crescentus</name>
    <dbReference type="NCBI Taxonomy" id="155892"/>
    <lineage>
        <taxon>Bacteria</taxon>
        <taxon>Pseudomonadati</taxon>
        <taxon>Pseudomonadota</taxon>
        <taxon>Alphaproteobacteria</taxon>
        <taxon>Caulobacterales</taxon>
        <taxon>Caulobacteraceae</taxon>
        <taxon>Caulobacter</taxon>
    </lineage>
</organism>
<dbReference type="Proteomes" id="UP000217311">
    <property type="component" value="Chromosome"/>
</dbReference>
<protein>
    <recommendedName>
        <fullName evidence="3">DNA (cytosine-5-)-methyltransferase</fullName>
    </recommendedName>
</protein>
<dbReference type="Gene3D" id="3.90.120.10">
    <property type="entry name" value="DNA Methylase, subunit A, domain 2"/>
    <property type="match status" value="1"/>
</dbReference>
<dbReference type="InterPro" id="IPR029063">
    <property type="entry name" value="SAM-dependent_MTases_sf"/>
</dbReference>
<dbReference type="EMBL" id="CP023315">
    <property type="protein sequence ID" value="ATC34149.1"/>
    <property type="molecule type" value="Genomic_DNA"/>
</dbReference>
<dbReference type="SUPFAM" id="SSF53335">
    <property type="entry name" value="S-adenosyl-L-methionine-dependent methyltransferases"/>
    <property type="match status" value="1"/>
</dbReference>
<gene>
    <name evidence="1" type="ORF">CA606_18435</name>
</gene>
<name>A0A290MYS6_CAUVI</name>
<accession>A0A290MYS6</accession>
<proteinExistence type="predicted"/>
<dbReference type="AlphaFoldDB" id="A0A290MYS6"/>
<evidence type="ECO:0000313" key="2">
    <source>
        <dbReference type="Proteomes" id="UP000217311"/>
    </source>
</evidence>
<sequence length="186" mass="20023">MVDPVSTIVSKGCTQRLVTAMLSHAYTSNTAGGEGNPEQPAKTITAGGNHHYLLQMPLAEGGAPISDRLSAFLVKYYGTAEGQDLRDPLHSVTSRARFGLVYVRGELMQIADIGMRMLTPRELAAAQGFPKAYRTDRRIDFATGKVEPVTKTDETRLIGNSVSPIAAAPFIRANLPPQAEDVRVVA</sequence>
<evidence type="ECO:0008006" key="3">
    <source>
        <dbReference type="Google" id="ProtNLM"/>
    </source>
</evidence>